<protein>
    <submittedName>
        <fullName evidence="1">Sirtuin 5</fullName>
    </submittedName>
</protein>
<sequence>MSCTAGLVPRTFWKSMVAYSKLCVPLVRLWLRITRVQFVKLLQEKVLQIPKHKMPASHWKNFPGVKRQAAGACCDLTLCGLEKTWTLPFWRRLTESWPSVTYV</sequence>
<evidence type="ECO:0000313" key="1">
    <source>
        <dbReference type="EMBL" id="KAF6383644.1"/>
    </source>
</evidence>
<organism evidence="1 2">
    <name type="scientific">Pipistrellus kuhlii</name>
    <name type="common">Kuhl's pipistrelle</name>
    <dbReference type="NCBI Taxonomy" id="59472"/>
    <lineage>
        <taxon>Eukaryota</taxon>
        <taxon>Metazoa</taxon>
        <taxon>Chordata</taxon>
        <taxon>Craniata</taxon>
        <taxon>Vertebrata</taxon>
        <taxon>Euteleostomi</taxon>
        <taxon>Mammalia</taxon>
        <taxon>Eutheria</taxon>
        <taxon>Laurasiatheria</taxon>
        <taxon>Chiroptera</taxon>
        <taxon>Yangochiroptera</taxon>
        <taxon>Vespertilionidae</taxon>
        <taxon>Pipistrellus</taxon>
    </lineage>
</organism>
<evidence type="ECO:0000313" key="2">
    <source>
        <dbReference type="Proteomes" id="UP000558488"/>
    </source>
</evidence>
<dbReference type="EMBL" id="JACAGB010000002">
    <property type="protein sequence ID" value="KAF6383644.1"/>
    <property type="molecule type" value="Genomic_DNA"/>
</dbReference>
<dbReference type="Proteomes" id="UP000558488">
    <property type="component" value="Unassembled WGS sequence"/>
</dbReference>
<reference evidence="1 2" key="1">
    <citation type="journal article" date="2020" name="Nature">
        <title>Six reference-quality genomes reveal evolution of bat adaptations.</title>
        <authorList>
            <person name="Jebb D."/>
            <person name="Huang Z."/>
            <person name="Pippel M."/>
            <person name="Hughes G.M."/>
            <person name="Lavrichenko K."/>
            <person name="Devanna P."/>
            <person name="Winkler S."/>
            <person name="Jermiin L.S."/>
            <person name="Skirmuntt E.C."/>
            <person name="Katzourakis A."/>
            <person name="Burkitt-Gray L."/>
            <person name="Ray D.A."/>
            <person name="Sullivan K.A.M."/>
            <person name="Roscito J.G."/>
            <person name="Kirilenko B.M."/>
            <person name="Davalos L.M."/>
            <person name="Corthals A.P."/>
            <person name="Power M.L."/>
            <person name="Jones G."/>
            <person name="Ransome R.D."/>
            <person name="Dechmann D.K.N."/>
            <person name="Locatelli A.G."/>
            <person name="Puechmaille S.J."/>
            <person name="Fedrigo O."/>
            <person name="Jarvis E.D."/>
            <person name="Hiller M."/>
            <person name="Vernes S.C."/>
            <person name="Myers E.W."/>
            <person name="Teeling E.C."/>
        </authorList>
    </citation>
    <scope>NUCLEOTIDE SEQUENCE [LARGE SCALE GENOMIC DNA]</scope>
    <source>
        <strain evidence="1">MPipKuh1</strain>
        <tissue evidence="1">Flight muscle</tissue>
    </source>
</reference>
<keyword evidence="2" id="KW-1185">Reference proteome</keyword>
<name>A0A7J8AB44_PIPKU</name>
<accession>A0A7J8AB44</accession>
<gene>
    <name evidence="1" type="ORF">mPipKuh1_015825</name>
</gene>
<comment type="caution">
    <text evidence="1">The sequence shown here is derived from an EMBL/GenBank/DDBJ whole genome shotgun (WGS) entry which is preliminary data.</text>
</comment>
<proteinExistence type="predicted"/>
<dbReference type="AlphaFoldDB" id="A0A7J8AB44"/>